<gene>
    <name evidence="2" type="ORF">BFJ68_g18457</name>
</gene>
<name>A0A420MML5_FUSOX</name>
<dbReference type="Proteomes" id="UP000285860">
    <property type="component" value="Unassembled WGS sequence"/>
</dbReference>
<keyword evidence="1" id="KW-0547">Nucleotide-binding</keyword>
<comment type="caution">
    <text evidence="2">The sequence shown here is derived from an EMBL/GenBank/DDBJ whole genome shotgun (WGS) entry which is preliminary data.</text>
</comment>
<proteinExistence type="predicted"/>
<feature type="binding site" evidence="1">
    <location>
        <position position="47"/>
    </location>
    <ligand>
        <name>ATP</name>
        <dbReference type="ChEBI" id="CHEBI:30616"/>
    </ligand>
</feature>
<dbReference type="GO" id="GO:0005524">
    <property type="term" value="F:ATP binding"/>
    <property type="evidence" value="ECO:0007669"/>
    <property type="project" value="UniProtKB-UniRule"/>
</dbReference>
<protein>
    <submittedName>
        <fullName evidence="2">Uncharacterized protein</fullName>
    </submittedName>
</protein>
<accession>A0A420MML5</accession>
<dbReference type="EMBL" id="MRCY01001628">
    <property type="protein sequence ID" value="RKK69252.1"/>
    <property type="molecule type" value="Genomic_DNA"/>
</dbReference>
<organism evidence="2 3">
    <name type="scientific">Fusarium oxysporum</name>
    <name type="common">Fusarium vascular wilt</name>
    <dbReference type="NCBI Taxonomy" id="5507"/>
    <lineage>
        <taxon>Eukaryota</taxon>
        <taxon>Fungi</taxon>
        <taxon>Dikarya</taxon>
        <taxon>Ascomycota</taxon>
        <taxon>Pezizomycotina</taxon>
        <taxon>Sordariomycetes</taxon>
        <taxon>Hypocreomycetidae</taxon>
        <taxon>Hypocreales</taxon>
        <taxon>Nectriaceae</taxon>
        <taxon>Fusarium</taxon>
        <taxon>Fusarium oxysporum species complex</taxon>
    </lineage>
</organism>
<dbReference type="InterPro" id="IPR017441">
    <property type="entry name" value="Protein_kinase_ATP_BS"/>
</dbReference>
<reference evidence="2 3" key="1">
    <citation type="journal article" date="2018" name="Sci. Rep.">
        <title>Characterisation of pathogen-specific regions and novel effector candidates in Fusarium oxysporum f. sp. cepae.</title>
        <authorList>
            <person name="Armitage A.D."/>
            <person name="Taylor A."/>
            <person name="Sobczyk M.K."/>
            <person name="Baxter L."/>
            <person name="Greenfield B.P."/>
            <person name="Bates H.J."/>
            <person name="Wilson F."/>
            <person name="Jackson A.C."/>
            <person name="Ott S."/>
            <person name="Harrison R.J."/>
            <person name="Clarkson J.P."/>
        </authorList>
    </citation>
    <scope>NUCLEOTIDE SEQUENCE [LARGE SCALE GENOMIC DNA]</scope>
    <source>
        <strain evidence="2 3">Fo_A28</strain>
    </source>
</reference>
<sequence length="58" mass="6191">MLIKVDGTGVKQEIGDGSFAEILRALESKAQSESALTPVNSRVLIVKKTAAVDCWKST</sequence>
<evidence type="ECO:0000313" key="3">
    <source>
        <dbReference type="Proteomes" id="UP000285860"/>
    </source>
</evidence>
<keyword evidence="1" id="KW-0067">ATP-binding</keyword>
<dbReference type="AlphaFoldDB" id="A0A420MML5"/>
<evidence type="ECO:0000313" key="2">
    <source>
        <dbReference type="EMBL" id="RKK69252.1"/>
    </source>
</evidence>
<evidence type="ECO:0000256" key="1">
    <source>
        <dbReference type="PROSITE-ProRule" id="PRU10141"/>
    </source>
</evidence>
<dbReference type="PROSITE" id="PS00107">
    <property type="entry name" value="PROTEIN_KINASE_ATP"/>
    <property type="match status" value="1"/>
</dbReference>